<evidence type="ECO:0000313" key="6">
    <source>
        <dbReference type="Proteomes" id="UP001501612"/>
    </source>
</evidence>
<evidence type="ECO:0000256" key="1">
    <source>
        <dbReference type="ARBA" id="ARBA00022737"/>
    </source>
</evidence>
<feature type="transmembrane region" description="Helical" evidence="4">
    <location>
        <begin position="322"/>
        <end position="343"/>
    </location>
</feature>
<protein>
    <recommendedName>
        <fullName evidence="7">Tetratricopeptide repeat protein</fullName>
    </recommendedName>
</protein>
<accession>A0ABN2P1H5</accession>
<dbReference type="PANTHER" id="PTHR44227:SF3">
    <property type="entry name" value="PROTEIN O-MANNOSYL-TRANSFERASE TMTC4"/>
    <property type="match status" value="1"/>
</dbReference>
<keyword evidence="2 3" id="KW-0802">TPR repeat</keyword>
<evidence type="ECO:0000313" key="5">
    <source>
        <dbReference type="EMBL" id="GAA1909750.1"/>
    </source>
</evidence>
<dbReference type="Proteomes" id="UP001501612">
    <property type="component" value="Unassembled WGS sequence"/>
</dbReference>
<dbReference type="SMART" id="SM00028">
    <property type="entry name" value="TPR"/>
    <property type="match status" value="4"/>
</dbReference>
<dbReference type="InterPro" id="IPR052346">
    <property type="entry name" value="O-mannosyl-transferase_TMTC"/>
</dbReference>
<keyword evidence="4" id="KW-0472">Membrane</keyword>
<evidence type="ECO:0008006" key="7">
    <source>
        <dbReference type="Google" id="ProtNLM"/>
    </source>
</evidence>
<dbReference type="EMBL" id="BAAAMY010000002">
    <property type="protein sequence ID" value="GAA1909750.1"/>
    <property type="molecule type" value="Genomic_DNA"/>
</dbReference>
<evidence type="ECO:0000256" key="4">
    <source>
        <dbReference type="SAM" id="Phobius"/>
    </source>
</evidence>
<dbReference type="Pfam" id="PF13432">
    <property type="entry name" value="TPR_16"/>
    <property type="match status" value="1"/>
</dbReference>
<dbReference type="InterPro" id="IPR019734">
    <property type="entry name" value="TPR_rpt"/>
</dbReference>
<dbReference type="Pfam" id="PF14559">
    <property type="entry name" value="TPR_19"/>
    <property type="match status" value="1"/>
</dbReference>
<keyword evidence="6" id="KW-1185">Reference proteome</keyword>
<proteinExistence type="predicted"/>
<feature type="transmembrane region" description="Helical" evidence="4">
    <location>
        <begin position="295"/>
        <end position="316"/>
    </location>
</feature>
<dbReference type="PROSITE" id="PS50005">
    <property type="entry name" value="TPR"/>
    <property type="match status" value="1"/>
</dbReference>
<evidence type="ECO:0000256" key="2">
    <source>
        <dbReference type="ARBA" id="ARBA00022803"/>
    </source>
</evidence>
<keyword evidence="1" id="KW-0677">Repeat</keyword>
<reference evidence="5 6" key="1">
    <citation type="journal article" date="2019" name="Int. J. Syst. Evol. Microbiol.">
        <title>The Global Catalogue of Microorganisms (GCM) 10K type strain sequencing project: providing services to taxonomists for standard genome sequencing and annotation.</title>
        <authorList>
            <consortium name="The Broad Institute Genomics Platform"/>
            <consortium name="The Broad Institute Genome Sequencing Center for Infectious Disease"/>
            <person name="Wu L."/>
            <person name="Ma J."/>
        </authorList>
    </citation>
    <scope>NUCLEOTIDE SEQUENCE [LARGE SCALE GENOMIC DNA]</scope>
    <source>
        <strain evidence="5 6">JCM 14046</strain>
    </source>
</reference>
<sequence length="351" mass="36496">MSGPADHRGRVALLLDLGRYVEARAAVERALAESPDDPALLVAYADALAGTGDHASALASAGRAVALAPDDPAAHRRRAIALARLGDHADATVAARQVVRLAPEDWSAHTLLATCAAEDPATREEAWEASGRAVTLGPTVAEAHAAVGFVATRRGDRAAAVRAYRAALALKPDHATSIHNLGLLEGGTDLARVARGVAGALRLEPQNPDFRATVDRWTWRTVAGAWAAPLAALLVVVPASLDNPAEQAGSSFPTSAFSAVLLVGVLATWWTVTLVRLPRGVRRRGAAYVRDDPGLLAMLVATALGVGGVLLIGFSPREGPRVVLTTVVVLAVHLATLTAALVVRSRRGVVR</sequence>
<keyword evidence="4" id="KW-1133">Transmembrane helix</keyword>
<organism evidence="5 6">
    <name type="scientific">Nocardioides lentus</name>
    <dbReference type="NCBI Taxonomy" id="338077"/>
    <lineage>
        <taxon>Bacteria</taxon>
        <taxon>Bacillati</taxon>
        <taxon>Actinomycetota</taxon>
        <taxon>Actinomycetes</taxon>
        <taxon>Propionibacteriales</taxon>
        <taxon>Nocardioidaceae</taxon>
        <taxon>Nocardioides</taxon>
    </lineage>
</organism>
<dbReference type="SUPFAM" id="SSF48452">
    <property type="entry name" value="TPR-like"/>
    <property type="match status" value="1"/>
</dbReference>
<comment type="caution">
    <text evidence="5">The sequence shown here is derived from an EMBL/GenBank/DDBJ whole genome shotgun (WGS) entry which is preliminary data.</text>
</comment>
<dbReference type="InterPro" id="IPR011990">
    <property type="entry name" value="TPR-like_helical_dom_sf"/>
</dbReference>
<dbReference type="PANTHER" id="PTHR44227">
    <property type="match status" value="1"/>
</dbReference>
<keyword evidence="4" id="KW-0812">Transmembrane</keyword>
<dbReference type="Gene3D" id="1.25.40.10">
    <property type="entry name" value="Tetratricopeptide repeat domain"/>
    <property type="match status" value="2"/>
</dbReference>
<feature type="repeat" description="TPR" evidence="3">
    <location>
        <begin position="141"/>
        <end position="174"/>
    </location>
</feature>
<dbReference type="RefSeq" id="WP_344004297.1">
    <property type="nucleotide sequence ID" value="NZ_BAAAMY010000002.1"/>
</dbReference>
<name>A0ABN2P1H5_9ACTN</name>
<feature type="transmembrane region" description="Helical" evidence="4">
    <location>
        <begin position="217"/>
        <end position="236"/>
    </location>
</feature>
<feature type="transmembrane region" description="Helical" evidence="4">
    <location>
        <begin position="256"/>
        <end position="275"/>
    </location>
</feature>
<evidence type="ECO:0000256" key="3">
    <source>
        <dbReference type="PROSITE-ProRule" id="PRU00339"/>
    </source>
</evidence>
<gene>
    <name evidence="5" type="ORF">GCM10009737_08840</name>
</gene>